<dbReference type="EMBL" id="LAOC01000001">
    <property type="protein sequence ID" value="KJV79325.1"/>
    <property type="molecule type" value="Genomic_DNA"/>
</dbReference>
<evidence type="ECO:0000313" key="1">
    <source>
        <dbReference type="EMBL" id="KJV79325.1"/>
    </source>
</evidence>
<protein>
    <submittedName>
        <fullName evidence="1">Uncharacterized protein</fullName>
    </submittedName>
</protein>
<name>A0A0F3PG32_RICRH</name>
<evidence type="ECO:0000313" key="2">
    <source>
        <dbReference type="Proteomes" id="UP000033591"/>
    </source>
</evidence>
<dbReference type="PATRIC" id="fig|1359199.3.peg.992"/>
<proteinExistence type="predicted"/>
<sequence>MLRGSVFPSLRGNRRAIVRPQSQEFVLFHEIATQPTAACNDVSTQK</sequence>
<gene>
    <name evidence="1" type="ORF">RMAECT_1011</name>
</gene>
<dbReference type="Proteomes" id="UP000033591">
    <property type="component" value="Unassembled WGS sequence"/>
</dbReference>
<comment type="caution">
    <text evidence="1">The sequence shown here is derived from an EMBL/GenBank/DDBJ whole genome shotgun (WGS) entry which is preliminary data.</text>
</comment>
<organism evidence="1 2">
    <name type="scientific">Rickettsia rhipicephali str. Ect</name>
    <dbReference type="NCBI Taxonomy" id="1359199"/>
    <lineage>
        <taxon>Bacteria</taxon>
        <taxon>Pseudomonadati</taxon>
        <taxon>Pseudomonadota</taxon>
        <taxon>Alphaproteobacteria</taxon>
        <taxon>Rickettsiales</taxon>
        <taxon>Rickettsiaceae</taxon>
        <taxon>Rickettsieae</taxon>
        <taxon>Rickettsia</taxon>
        <taxon>spotted fever group</taxon>
    </lineage>
</organism>
<reference evidence="1 2" key="1">
    <citation type="submission" date="2015-01" db="EMBL/GenBank/DDBJ databases">
        <title>Genome Sequencing of Rickettsiales.</title>
        <authorList>
            <person name="Daugherty S.C."/>
            <person name="Su Q."/>
            <person name="Abolude K."/>
            <person name="Beier-Sexton M."/>
            <person name="Carlyon J.A."/>
            <person name="Carter R."/>
            <person name="Day N.P."/>
            <person name="Dumler S.J."/>
            <person name="Dyachenko V."/>
            <person name="Godinez A."/>
            <person name="Kurtti T.J."/>
            <person name="Lichay M."/>
            <person name="Mullins K.E."/>
            <person name="Ott S."/>
            <person name="Pappas-Brown V."/>
            <person name="Paris D.H."/>
            <person name="Patel P."/>
            <person name="Richards A.L."/>
            <person name="Sadzewicz L."/>
            <person name="Sears K."/>
            <person name="Seidman D."/>
            <person name="Sengamalay N."/>
            <person name="Stenos J."/>
            <person name="Tallon L.J."/>
            <person name="Vincent G."/>
            <person name="Fraser C.M."/>
            <person name="Munderloh U."/>
            <person name="Dunning-Hotopp J.C."/>
        </authorList>
    </citation>
    <scope>NUCLEOTIDE SEQUENCE [LARGE SCALE GENOMIC DNA]</scope>
    <source>
        <strain evidence="1 2">Ect</strain>
    </source>
</reference>
<dbReference type="AlphaFoldDB" id="A0A0F3PG32"/>
<accession>A0A0F3PG32</accession>